<dbReference type="GO" id="GO:0005637">
    <property type="term" value="C:nuclear inner membrane"/>
    <property type="evidence" value="ECO:0007669"/>
    <property type="project" value="UniProtKB-SubCell"/>
</dbReference>
<keyword evidence="4 11" id="KW-0812">Transmembrane</keyword>
<dbReference type="AlphaFoldDB" id="A0A7M7L923"/>
<keyword evidence="5 11" id="KW-1133">Transmembrane helix</keyword>
<gene>
    <name evidence="14" type="primary">LOC724925</name>
</gene>
<keyword evidence="9" id="KW-0539">Nucleus</keyword>
<dbReference type="Gene3D" id="1.20.120.1630">
    <property type="match status" value="1"/>
</dbReference>
<evidence type="ECO:0000256" key="10">
    <source>
        <dbReference type="SAM" id="MobiDB-lite"/>
    </source>
</evidence>
<feature type="compositionally biased region" description="Basic residues" evidence="10">
    <location>
        <begin position="103"/>
        <end position="124"/>
    </location>
</feature>
<evidence type="ECO:0000256" key="1">
    <source>
        <dbReference type="ARBA" id="ARBA00004473"/>
    </source>
</evidence>
<accession>A0A8B8GXT0</accession>
<dbReference type="OrthoDB" id="5326588at2759"/>
<dbReference type="GO" id="GO:0006695">
    <property type="term" value="P:cholesterol biosynthetic process"/>
    <property type="evidence" value="ECO:0007669"/>
    <property type="project" value="TreeGrafter"/>
</dbReference>
<keyword evidence="13" id="KW-1185">Reference proteome</keyword>
<dbReference type="GO" id="GO:0005789">
    <property type="term" value="C:endoplasmic reticulum membrane"/>
    <property type="evidence" value="ECO:0007669"/>
    <property type="project" value="TreeGrafter"/>
</dbReference>
<feature type="transmembrane region" description="Helical" evidence="11">
    <location>
        <begin position="627"/>
        <end position="647"/>
    </location>
</feature>
<evidence type="ECO:0000256" key="7">
    <source>
        <dbReference type="ARBA" id="ARBA00023136"/>
    </source>
</evidence>
<evidence type="ECO:0000256" key="2">
    <source>
        <dbReference type="ARBA" id="ARBA00005402"/>
    </source>
</evidence>
<dbReference type="Gene3D" id="2.30.30.140">
    <property type="match status" value="1"/>
</dbReference>
<feature type="transmembrane region" description="Helical" evidence="11">
    <location>
        <begin position="284"/>
        <end position="306"/>
    </location>
</feature>
<keyword evidence="3" id="KW-0597">Phosphoprotein</keyword>
<reference evidence="12" key="1">
    <citation type="submission" date="2021-01" db="UniProtKB">
        <authorList>
            <consortium name="EnsemblMetazoa"/>
        </authorList>
    </citation>
    <scope>IDENTIFICATION</scope>
    <source>
        <strain evidence="12">DH4</strain>
    </source>
</reference>
<dbReference type="Pfam" id="PF01222">
    <property type="entry name" value="ERG4_ERG24"/>
    <property type="match status" value="1"/>
</dbReference>
<proteinExistence type="inferred from homology"/>
<keyword evidence="6" id="KW-0238">DNA-binding</keyword>
<feature type="transmembrane region" description="Helical" evidence="11">
    <location>
        <begin position="326"/>
        <end position="349"/>
    </location>
</feature>
<dbReference type="RefSeq" id="XP_026296555.1">
    <property type="nucleotide sequence ID" value="XM_026440770.1"/>
</dbReference>
<sequence length="690" mass="80203">MCTRYHYWMKIFQTLDVIQTSKMLPTNICNLTNKRIIKEGKKCNMKFSEGEEILAKHPNSDKYYKGKILSIKGEQYKVQFETGIEQYIDSTDIKMDRPSRNITRSRRGKSPTRSVRKSPRKRSPGRSPSATRGHRSQSTNRTKFAKISLPRIEVSSDIQHNDDKIINKKRTHDDDSVESMPLQSRLKELGTITRRSTRLLSGMPKPESDHNIILLTRNINRAVSLPSERKSQMNDFSIDVKERGHSVQRDQDLLKINYKDIDINTQMIEKRKKEINMVSEPQEWGGMFGTFILIFLLPVIMIVPQLLCAKNECTFKYHKISTDLNFYVNVKAFIAYLSLFLFVIIVSIIPIGRKLDGLQSRIERLQYRLNGFLCGILSIIIFATCIYNEIKITDFILQNNIQFSIIGWILGIILSVLLFIKGGRASIANLNIHGSTNSMIYNFWQGREINPRIGPVDFKINLFRTSMITIILINLSIAIKTIEETEIYTLEHLNVGALLGTLLQIIYAMDALFFESALLTTFEIMYEGTGYMLCTGYMMYPFLPTLTTKYMLYHKTQLTYLFIFPIITFIIGYLLYRISNLQKNKFRRNPLSPSLMHLETIPTIRGKKLIVSGLWGFIRHPNYLGDIIMWWSISCISLACDILPYYYAILCTGLLIHRAIRDNERCKIRYGLAWEQYISRVKYMIFYRIF</sequence>
<feature type="transmembrane region" description="Helical" evidence="11">
    <location>
        <begin position="462"/>
        <end position="482"/>
    </location>
</feature>
<feature type="transmembrane region" description="Helical" evidence="11">
    <location>
        <begin position="369"/>
        <end position="389"/>
    </location>
</feature>
<evidence type="ECO:0000313" key="13">
    <source>
        <dbReference type="Proteomes" id="UP000005203"/>
    </source>
</evidence>
<dbReference type="CTD" id="3930"/>
<evidence type="ECO:0000256" key="6">
    <source>
        <dbReference type="ARBA" id="ARBA00023125"/>
    </source>
</evidence>
<dbReference type="SUPFAM" id="SSF63748">
    <property type="entry name" value="Tudor/PWWP/MBT"/>
    <property type="match status" value="1"/>
</dbReference>
<accession>A0A7M7L923</accession>
<dbReference type="PROSITE" id="PS50244">
    <property type="entry name" value="S5A_REDUCTASE"/>
    <property type="match status" value="1"/>
</dbReference>
<evidence type="ECO:0000256" key="4">
    <source>
        <dbReference type="ARBA" id="ARBA00022692"/>
    </source>
</evidence>
<dbReference type="InterPro" id="IPR001171">
    <property type="entry name" value="ERG24_DHCR-like"/>
</dbReference>
<evidence type="ECO:0000313" key="12">
    <source>
        <dbReference type="EnsemblMetazoa" id="XP_026296555"/>
    </source>
</evidence>
<evidence type="ECO:0000256" key="3">
    <source>
        <dbReference type="ARBA" id="ARBA00022553"/>
    </source>
</evidence>
<feature type="transmembrane region" description="Helical" evidence="11">
    <location>
        <begin position="558"/>
        <end position="578"/>
    </location>
</feature>
<comment type="similarity">
    <text evidence="2">Belongs to the ERG4/ERG24 family.</text>
</comment>
<dbReference type="GO" id="GO:0050613">
    <property type="term" value="F:Delta14-sterol reductase activity"/>
    <property type="evidence" value="ECO:0007669"/>
    <property type="project" value="TreeGrafter"/>
</dbReference>
<feature type="transmembrane region" description="Helical" evidence="11">
    <location>
        <begin position="401"/>
        <end position="420"/>
    </location>
</feature>
<dbReference type="Proteomes" id="UP000005203">
    <property type="component" value="Linkage group LG5"/>
</dbReference>
<reference evidence="14" key="2">
    <citation type="submission" date="2025-04" db="UniProtKB">
        <authorList>
            <consortium name="RefSeq"/>
        </authorList>
    </citation>
    <scope>IDENTIFICATION</scope>
    <source>
        <strain evidence="14">DH4</strain>
        <tissue evidence="14">Whole body</tissue>
    </source>
</reference>
<evidence type="ECO:0000313" key="14">
    <source>
        <dbReference type="RefSeq" id="XP_026296555.1"/>
    </source>
</evidence>
<feature type="region of interest" description="Disordered" evidence="10">
    <location>
        <begin position="91"/>
        <end position="153"/>
    </location>
</feature>
<keyword evidence="8" id="KW-0675">Receptor</keyword>
<evidence type="ECO:0000256" key="5">
    <source>
        <dbReference type="ARBA" id="ARBA00022989"/>
    </source>
</evidence>
<feature type="transmembrane region" description="Helical" evidence="11">
    <location>
        <begin position="524"/>
        <end position="543"/>
    </location>
</feature>
<dbReference type="PANTHER" id="PTHR21257">
    <property type="entry name" value="DELTA(14)-STEROL REDUCTASE"/>
    <property type="match status" value="1"/>
</dbReference>
<feature type="transmembrane region" description="Helical" evidence="11">
    <location>
        <begin position="494"/>
        <end position="512"/>
    </location>
</feature>
<evidence type="ECO:0000256" key="11">
    <source>
        <dbReference type="SAM" id="Phobius"/>
    </source>
</evidence>
<dbReference type="GeneID" id="724925"/>
<evidence type="ECO:0000256" key="9">
    <source>
        <dbReference type="ARBA" id="ARBA00023242"/>
    </source>
</evidence>
<evidence type="ECO:0000256" key="8">
    <source>
        <dbReference type="ARBA" id="ARBA00023170"/>
    </source>
</evidence>
<dbReference type="EnsemblMetazoa" id="XM_026440770">
    <property type="protein sequence ID" value="XP_026296555"/>
    <property type="gene ID" value="LOC724925"/>
</dbReference>
<dbReference type="PANTHER" id="PTHR21257:SF55">
    <property type="entry name" value="DELTA(14)-STEROL REDUCTASE LBR"/>
    <property type="match status" value="1"/>
</dbReference>
<name>A0A7M7L923_APIME</name>
<comment type="subcellular location">
    <subcellularLocation>
        <location evidence="1">Nucleus inner membrane</location>
        <topology evidence="1">Multi-pass membrane protein</topology>
    </subcellularLocation>
</comment>
<protein>
    <submittedName>
        <fullName evidence="14">Delta(14)-sterol reductase isoform X1</fullName>
    </submittedName>
</protein>
<keyword evidence="7 11" id="KW-0472">Membrane</keyword>
<organism evidence="12">
    <name type="scientific">Apis mellifera</name>
    <name type="common">Honeybee</name>
    <dbReference type="NCBI Taxonomy" id="7460"/>
    <lineage>
        <taxon>Eukaryota</taxon>
        <taxon>Metazoa</taxon>
        <taxon>Ecdysozoa</taxon>
        <taxon>Arthropoda</taxon>
        <taxon>Hexapoda</taxon>
        <taxon>Insecta</taxon>
        <taxon>Pterygota</taxon>
        <taxon>Neoptera</taxon>
        <taxon>Endopterygota</taxon>
        <taxon>Hymenoptera</taxon>
        <taxon>Apocrita</taxon>
        <taxon>Aculeata</taxon>
        <taxon>Apoidea</taxon>
        <taxon>Anthophila</taxon>
        <taxon>Apidae</taxon>
        <taxon>Apis</taxon>
    </lineage>
</organism>
<dbReference type="GO" id="GO:0003677">
    <property type="term" value="F:DNA binding"/>
    <property type="evidence" value="ECO:0007669"/>
    <property type="project" value="UniProtKB-KW"/>
</dbReference>